<evidence type="ECO:0000313" key="3">
    <source>
        <dbReference type="Proteomes" id="UP001372338"/>
    </source>
</evidence>
<keyword evidence="3" id="KW-1185">Reference proteome</keyword>
<feature type="transmembrane region" description="Helical" evidence="1">
    <location>
        <begin position="7"/>
        <end position="31"/>
    </location>
</feature>
<evidence type="ECO:0000313" key="2">
    <source>
        <dbReference type="EMBL" id="KAK7291104.1"/>
    </source>
</evidence>
<sequence length="136" mass="15240">MTGLRKVLLELLGMGLVLGFGLTSGAVSSVLKSPSLVFFLLTANANGMVSDVGCVFNGCWSWNLLWRRSLFSWEEDQVRDLMRLLQTVPVSVGLVDGWRWLRDKEGCFSVRSAYRSLADHDLLPVEVCSQFGIHRF</sequence>
<dbReference type="AlphaFoldDB" id="A0AAN9J3G1"/>
<gene>
    <name evidence="2" type="ORF">RIF29_05993</name>
</gene>
<keyword evidence="1" id="KW-0472">Membrane</keyword>
<name>A0AAN9J3G1_CROPI</name>
<dbReference type="Proteomes" id="UP001372338">
    <property type="component" value="Unassembled WGS sequence"/>
</dbReference>
<accession>A0AAN9J3G1</accession>
<dbReference type="EMBL" id="JAYWIO010000001">
    <property type="protein sequence ID" value="KAK7291104.1"/>
    <property type="molecule type" value="Genomic_DNA"/>
</dbReference>
<organism evidence="2 3">
    <name type="scientific">Crotalaria pallida</name>
    <name type="common">Smooth rattlebox</name>
    <name type="synonym">Crotalaria striata</name>
    <dbReference type="NCBI Taxonomy" id="3830"/>
    <lineage>
        <taxon>Eukaryota</taxon>
        <taxon>Viridiplantae</taxon>
        <taxon>Streptophyta</taxon>
        <taxon>Embryophyta</taxon>
        <taxon>Tracheophyta</taxon>
        <taxon>Spermatophyta</taxon>
        <taxon>Magnoliopsida</taxon>
        <taxon>eudicotyledons</taxon>
        <taxon>Gunneridae</taxon>
        <taxon>Pentapetalae</taxon>
        <taxon>rosids</taxon>
        <taxon>fabids</taxon>
        <taxon>Fabales</taxon>
        <taxon>Fabaceae</taxon>
        <taxon>Papilionoideae</taxon>
        <taxon>50 kb inversion clade</taxon>
        <taxon>genistoids sensu lato</taxon>
        <taxon>core genistoids</taxon>
        <taxon>Crotalarieae</taxon>
        <taxon>Crotalaria</taxon>
    </lineage>
</organism>
<reference evidence="2 3" key="1">
    <citation type="submission" date="2024-01" db="EMBL/GenBank/DDBJ databases">
        <title>The genomes of 5 underutilized Papilionoideae crops provide insights into root nodulation and disease resistanc.</title>
        <authorList>
            <person name="Yuan L."/>
        </authorList>
    </citation>
    <scope>NUCLEOTIDE SEQUENCE [LARGE SCALE GENOMIC DNA]</scope>
    <source>
        <strain evidence="2">ZHUSHIDOU_FW_LH</strain>
        <tissue evidence="2">Leaf</tissue>
    </source>
</reference>
<protein>
    <submittedName>
        <fullName evidence="2">Uncharacterized protein</fullName>
    </submittedName>
</protein>
<evidence type="ECO:0000256" key="1">
    <source>
        <dbReference type="SAM" id="Phobius"/>
    </source>
</evidence>
<comment type="caution">
    <text evidence="2">The sequence shown here is derived from an EMBL/GenBank/DDBJ whole genome shotgun (WGS) entry which is preliminary data.</text>
</comment>
<proteinExistence type="predicted"/>
<keyword evidence="1" id="KW-1133">Transmembrane helix</keyword>
<keyword evidence="1" id="KW-0812">Transmembrane</keyword>